<dbReference type="Gene3D" id="4.10.240.10">
    <property type="entry name" value="Zn(2)-C6 fungal-type DNA-binding domain"/>
    <property type="match status" value="1"/>
</dbReference>
<dbReference type="PANTHER" id="PTHR31001:SF50">
    <property type="entry name" value="ZN(II)2CYS6 TRANSCRIPTION FACTOR (EUROFUNG)"/>
    <property type="match status" value="1"/>
</dbReference>
<proteinExistence type="predicted"/>
<feature type="region of interest" description="Disordered" evidence="4">
    <location>
        <begin position="112"/>
        <end position="140"/>
    </location>
</feature>
<organism evidence="7 8">
    <name type="scientific">Fusarium floridanum</name>
    <dbReference type="NCBI Taxonomy" id="1325733"/>
    <lineage>
        <taxon>Eukaryota</taxon>
        <taxon>Fungi</taxon>
        <taxon>Dikarya</taxon>
        <taxon>Ascomycota</taxon>
        <taxon>Pezizomycotina</taxon>
        <taxon>Sordariomycetes</taxon>
        <taxon>Hypocreomycetidae</taxon>
        <taxon>Hypocreales</taxon>
        <taxon>Nectriaceae</taxon>
        <taxon>Fusarium</taxon>
        <taxon>Fusarium solani species complex</taxon>
    </lineage>
</organism>
<dbReference type="GO" id="GO:0000981">
    <property type="term" value="F:DNA-binding transcription factor activity, RNA polymerase II-specific"/>
    <property type="evidence" value="ECO:0007669"/>
    <property type="project" value="InterPro"/>
</dbReference>
<dbReference type="PROSITE" id="PS50048">
    <property type="entry name" value="ZN2_CY6_FUNGAL_2"/>
    <property type="match status" value="1"/>
</dbReference>
<keyword evidence="5" id="KW-0732">Signal</keyword>
<accession>A0A428RKP6</accession>
<dbReference type="AlphaFoldDB" id="A0A428RKP6"/>
<dbReference type="InterPro" id="IPR007219">
    <property type="entry name" value="XnlR_reg_dom"/>
</dbReference>
<sequence>MPVMPVKVVRLILLYSATNLTIYQTKVTAMEIDLHETPSETYSSNIGCNDTPSDNLVTSCDRSNPPPPAASSGQSFLSVRSCVTCRRRKVKCDKAIPCANCERHGSKCVFPPPGRARPKPRARAAQRVLQRGPGDRPVSDQTAAFVSKECPTLSQSDIQFRLDEGVVAKEQWIDRWWSMGERLPKRLYMFDAKPRDGPEEEGNCEYTLRLVELSELLHKADKVIASDGEITIDPDARNFDPAKRFLEDFTTPPSTHSLAFCFTSPDWNVVSKHPSPSQIPFYWQTFVENVNPLVKLFHIPTLSKTIRSIQGRVRSLDPPEEALIFAIYFAAVGSMALEEVRDLLGREKETLINQYRCATEQALARAEFMTSADLITLQAFVLYIYSVRQYVQPRLTLNLTALAVRIAQGIGVHLEPNSQELPLDLETRRRLWLCLWILDLKTALDSGTDWLIAGDCLNAGLPRNINDSDLDPASMEHPTSRTGMTDMTHMLVKYEIGLLLKELTRARGQKDAELLNEEEMEELVAKRREDIQERYLQHCADDGLEWLTATNAKLFLATAPLLIYHPVLSSELRFSISANVRDHLVAACVETIECLHVLETMSPPHRRGWIFGTYLHWHATAFLLESLYLGHCKTDVARRSWNALGLVSSLWTTSFGDGGTCGPWSALAKLVERGKRIHEASLVIDAQGSNTKSGVVPLTTPIEADAELLRQVETGSNLSNIRGSISSMRHELHSIPDGFLETPIPAMSFETSSIRPSFPDFNEQFTTGGTHSISEFTDYLPISEGAFSTNPVFPGLWLTENQPAQGASWDASQALTEASVDNTTEYWGVWDGLNGDVEM</sequence>
<dbReference type="PANTHER" id="PTHR31001">
    <property type="entry name" value="UNCHARACTERIZED TRANSCRIPTIONAL REGULATORY PROTEIN"/>
    <property type="match status" value="1"/>
</dbReference>
<dbReference type="GO" id="GO:0003677">
    <property type="term" value="F:DNA binding"/>
    <property type="evidence" value="ECO:0007669"/>
    <property type="project" value="InterPro"/>
</dbReference>
<keyword evidence="8" id="KW-1185">Reference proteome</keyword>
<keyword evidence="3" id="KW-0539">Nucleus</keyword>
<dbReference type="InterPro" id="IPR050613">
    <property type="entry name" value="Sec_Metabolite_Reg"/>
</dbReference>
<dbReference type="GO" id="GO:0005634">
    <property type="term" value="C:nucleus"/>
    <property type="evidence" value="ECO:0007669"/>
    <property type="project" value="UniProtKB-SubCell"/>
</dbReference>
<dbReference type="GO" id="GO:0008270">
    <property type="term" value="F:zinc ion binding"/>
    <property type="evidence" value="ECO:0007669"/>
    <property type="project" value="InterPro"/>
</dbReference>
<dbReference type="SUPFAM" id="SSF57701">
    <property type="entry name" value="Zn2/Cys6 DNA-binding domain"/>
    <property type="match status" value="1"/>
</dbReference>
<dbReference type="PROSITE" id="PS00463">
    <property type="entry name" value="ZN2_CY6_FUNGAL_1"/>
    <property type="match status" value="1"/>
</dbReference>
<dbReference type="Pfam" id="PF04082">
    <property type="entry name" value="Fungal_trans"/>
    <property type="match status" value="1"/>
</dbReference>
<dbReference type="SMART" id="SM00066">
    <property type="entry name" value="GAL4"/>
    <property type="match status" value="1"/>
</dbReference>
<dbReference type="EMBL" id="NKCL01000222">
    <property type="protein sequence ID" value="RSL78086.1"/>
    <property type="molecule type" value="Genomic_DNA"/>
</dbReference>
<evidence type="ECO:0000256" key="1">
    <source>
        <dbReference type="ARBA" id="ARBA00004123"/>
    </source>
</evidence>
<evidence type="ECO:0000256" key="3">
    <source>
        <dbReference type="ARBA" id="ARBA00023242"/>
    </source>
</evidence>
<dbReference type="SMART" id="SM00906">
    <property type="entry name" value="Fungal_trans"/>
    <property type="match status" value="1"/>
</dbReference>
<evidence type="ECO:0000256" key="5">
    <source>
        <dbReference type="SAM" id="SignalP"/>
    </source>
</evidence>
<dbReference type="Pfam" id="PF00172">
    <property type="entry name" value="Zn_clus"/>
    <property type="match status" value="1"/>
</dbReference>
<feature type="chain" id="PRO_5019044945" description="Zn(2)-C6 fungal-type domain-containing protein" evidence="5">
    <location>
        <begin position="30"/>
        <end position="839"/>
    </location>
</feature>
<dbReference type="Proteomes" id="UP000287972">
    <property type="component" value="Unassembled WGS sequence"/>
</dbReference>
<dbReference type="CDD" id="cd00067">
    <property type="entry name" value="GAL4"/>
    <property type="match status" value="1"/>
</dbReference>
<dbReference type="GO" id="GO:0006351">
    <property type="term" value="P:DNA-templated transcription"/>
    <property type="evidence" value="ECO:0007669"/>
    <property type="project" value="InterPro"/>
</dbReference>
<evidence type="ECO:0000259" key="6">
    <source>
        <dbReference type="PROSITE" id="PS50048"/>
    </source>
</evidence>
<feature type="signal peptide" evidence="5">
    <location>
        <begin position="1"/>
        <end position="29"/>
    </location>
</feature>
<dbReference type="CDD" id="cd12148">
    <property type="entry name" value="fungal_TF_MHR"/>
    <property type="match status" value="1"/>
</dbReference>
<feature type="domain" description="Zn(2)-C6 fungal-type" evidence="6">
    <location>
        <begin position="81"/>
        <end position="110"/>
    </location>
</feature>
<dbReference type="InterPro" id="IPR001138">
    <property type="entry name" value="Zn2Cys6_DnaBD"/>
</dbReference>
<reference evidence="7 8" key="1">
    <citation type="submission" date="2017-06" db="EMBL/GenBank/DDBJ databases">
        <title>Comparative genomic analysis of Ambrosia Fusariam Clade fungi.</title>
        <authorList>
            <person name="Stajich J.E."/>
            <person name="Carrillo J."/>
            <person name="Kijimoto T."/>
            <person name="Eskalen A."/>
            <person name="O'Donnell K."/>
            <person name="Kasson M."/>
        </authorList>
    </citation>
    <scope>NUCLEOTIDE SEQUENCE [LARGE SCALE GENOMIC DNA]</scope>
    <source>
        <strain evidence="7 8">NRRL62606</strain>
    </source>
</reference>
<gene>
    <name evidence="7" type="ORF">CEP51_008525</name>
</gene>
<evidence type="ECO:0000313" key="8">
    <source>
        <dbReference type="Proteomes" id="UP000287972"/>
    </source>
</evidence>
<dbReference type="InterPro" id="IPR036864">
    <property type="entry name" value="Zn2-C6_fun-type_DNA-bd_sf"/>
</dbReference>
<evidence type="ECO:0000256" key="2">
    <source>
        <dbReference type="ARBA" id="ARBA00022723"/>
    </source>
</evidence>
<comment type="caution">
    <text evidence="7">The sequence shown here is derived from an EMBL/GenBank/DDBJ whole genome shotgun (WGS) entry which is preliminary data.</text>
</comment>
<name>A0A428RKP6_9HYPO</name>
<keyword evidence="2" id="KW-0479">Metal-binding</keyword>
<protein>
    <recommendedName>
        <fullName evidence="6">Zn(2)-C6 fungal-type domain-containing protein</fullName>
    </recommendedName>
</protein>
<comment type="subcellular location">
    <subcellularLocation>
        <location evidence="1">Nucleus</location>
    </subcellularLocation>
</comment>
<evidence type="ECO:0000256" key="4">
    <source>
        <dbReference type="SAM" id="MobiDB-lite"/>
    </source>
</evidence>
<evidence type="ECO:0000313" key="7">
    <source>
        <dbReference type="EMBL" id="RSL78086.1"/>
    </source>
</evidence>